<protein>
    <recommendedName>
        <fullName evidence="2">Cyclin</fullName>
    </recommendedName>
</protein>
<dbReference type="PANTHER" id="PTHR15615">
    <property type="match status" value="1"/>
</dbReference>
<dbReference type="InterPro" id="IPR013922">
    <property type="entry name" value="Cyclin_PHO80-like"/>
</dbReference>
<organism evidence="1">
    <name type="scientific">Lichtheimia ramosa</name>
    <dbReference type="NCBI Taxonomy" id="688394"/>
    <lineage>
        <taxon>Eukaryota</taxon>
        <taxon>Fungi</taxon>
        <taxon>Fungi incertae sedis</taxon>
        <taxon>Mucoromycota</taxon>
        <taxon>Mucoromycotina</taxon>
        <taxon>Mucoromycetes</taxon>
        <taxon>Mucorales</taxon>
        <taxon>Lichtheimiaceae</taxon>
        <taxon>Lichtheimia</taxon>
    </lineage>
</organism>
<dbReference type="EMBL" id="LK023331">
    <property type="protein sequence ID" value="CDS09411.1"/>
    <property type="molecule type" value="Genomic_DNA"/>
</dbReference>
<sequence length="324" mass="35792">MPHEHQWSCNTKRHESFKVFCHKVLKATQISSACVLLSLYYIHRLRSAYPAIHASIGSEVRLFTTALILANKFLDDNTFTNKTWSDVSGIPVRELNIMEVEFLSALNYNIYISHHKYFAWANQCQQHYTSIQSHQQHNRPIKVPARLSVKPTTTMSMPSSISMPAMLPSPAVKRPASHPQQRAAKRRYHVPCTPPDETIQHQPVVVHNNPPSSMSYSSSYPRTPLYTPLLQSEMHLYPTTPATSSSCCSIISSSSSSSSSTTSFCTSTPSVCQPVLSWSSSSSALASSRHNTVLASSIASAAAANVSTSTSSFLASRVRCLEIE</sequence>
<dbReference type="GO" id="GO:0016538">
    <property type="term" value="F:cyclin-dependent protein serine/threonine kinase regulator activity"/>
    <property type="evidence" value="ECO:0007669"/>
    <property type="project" value="TreeGrafter"/>
</dbReference>
<dbReference type="SUPFAM" id="SSF47954">
    <property type="entry name" value="Cyclin-like"/>
    <property type="match status" value="1"/>
</dbReference>
<name>A0A077WP94_9FUNG</name>
<accession>A0A077WP94</accession>
<reference evidence="1" key="1">
    <citation type="journal article" date="2014" name="Genome Announc.">
        <title>De novo whole-genome sequence and genome annotation of Lichtheimia ramosa.</title>
        <authorList>
            <person name="Linde J."/>
            <person name="Schwartze V."/>
            <person name="Binder U."/>
            <person name="Lass-Florl C."/>
            <person name="Voigt K."/>
            <person name="Horn F."/>
        </authorList>
    </citation>
    <scope>NUCLEOTIDE SEQUENCE</scope>
    <source>
        <strain evidence="1">JMRC FSU:6197</strain>
    </source>
</reference>
<dbReference type="InterPro" id="IPR036915">
    <property type="entry name" value="Cyclin-like_sf"/>
</dbReference>
<dbReference type="Gene3D" id="1.10.472.10">
    <property type="entry name" value="Cyclin-like"/>
    <property type="match status" value="1"/>
</dbReference>
<evidence type="ECO:0008006" key="2">
    <source>
        <dbReference type="Google" id="ProtNLM"/>
    </source>
</evidence>
<dbReference type="Pfam" id="PF08613">
    <property type="entry name" value="Cyclin"/>
    <property type="match status" value="1"/>
</dbReference>
<dbReference type="GO" id="GO:0019901">
    <property type="term" value="F:protein kinase binding"/>
    <property type="evidence" value="ECO:0007669"/>
    <property type="project" value="InterPro"/>
</dbReference>
<proteinExistence type="predicted"/>
<dbReference type="CDD" id="cd20557">
    <property type="entry name" value="CYCLIN_ScPCL1-like"/>
    <property type="match status" value="1"/>
</dbReference>
<gene>
    <name evidence="1" type="ORF">LRAMOSA10771</name>
</gene>
<dbReference type="AlphaFoldDB" id="A0A077WP94"/>
<evidence type="ECO:0000313" key="1">
    <source>
        <dbReference type="EMBL" id="CDS09411.1"/>
    </source>
</evidence>
<dbReference type="OrthoDB" id="244495at2759"/>
<dbReference type="GO" id="GO:0005634">
    <property type="term" value="C:nucleus"/>
    <property type="evidence" value="ECO:0007669"/>
    <property type="project" value="TreeGrafter"/>
</dbReference>
<dbReference type="PANTHER" id="PTHR15615:SF27">
    <property type="entry name" value="PHO85 CYCLIN CLG1"/>
    <property type="match status" value="1"/>
</dbReference>
<dbReference type="GO" id="GO:0000307">
    <property type="term" value="C:cyclin-dependent protein kinase holoenzyme complex"/>
    <property type="evidence" value="ECO:0007669"/>
    <property type="project" value="TreeGrafter"/>
</dbReference>